<gene>
    <name evidence="2" type="ORF">JOC77_003635</name>
</gene>
<evidence type="ECO:0000259" key="1">
    <source>
        <dbReference type="Pfam" id="PF07883"/>
    </source>
</evidence>
<dbReference type="Pfam" id="PF07883">
    <property type="entry name" value="Cupin_2"/>
    <property type="match status" value="1"/>
</dbReference>
<sequence>MEKLEVQTFMFEEDGTIPNNPSLPVIIYSGAFKGKESDIEKIFNKNNWLNSWTGGVFNYHHFHSNTHEVLGVIKGHARIKLGGEAGKEFDVTEGDVLVLPAGTGHINISSSPDFEVAGAYPDGMEHNLRTGKQEERIAAIEDIKQVPLPDKDPVYGVDGPLFESWVNKRPEPPVEAIDIKIR</sequence>
<dbReference type="InterPro" id="IPR047121">
    <property type="entry name" value="YjiB-like"/>
</dbReference>
<dbReference type="PIRSF" id="PIRSF019307">
    <property type="entry name" value="UCP019307"/>
    <property type="match status" value="1"/>
</dbReference>
<evidence type="ECO:0000313" key="3">
    <source>
        <dbReference type="Proteomes" id="UP000823486"/>
    </source>
</evidence>
<reference evidence="2 3" key="1">
    <citation type="submission" date="2021-01" db="EMBL/GenBank/DDBJ databases">
        <title>Genomic Encyclopedia of Type Strains, Phase IV (KMG-IV): sequencing the most valuable type-strain genomes for metagenomic binning, comparative biology and taxonomic classification.</title>
        <authorList>
            <person name="Goeker M."/>
        </authorList>
    </citation>
    <scope>NUCLEOTIDE SEQUENCE [LARGE SCALE GENOMIC DNA]</scope>
    <source>
        <strain evidence="2 3">DSM 105482</strain>
    </source>
</reference>
<dbReference type="CDD" id="cd02219">
    <property type="entry name" value="cupin_YjlB-like"/>
    <property type="match status" value="1"/>
</dbReference>
<dbReference type="PANTHER" id="PTHR36448:SF2">
    <property type="entry name" value="CUPIN TYPE-1 DOMAIN-CONTAINING PROTEIN"/>
    <property type="match status" value="1"/>
</dbReference>
<dbReference type="Proteomes" id="UP000823486">
    <property type="component" value="Unassembled WGS sequence"/>
</dbReference>
<dbReference type="InterPro" id="IPR014710">
    <property type="entry name" value="RmlC-like_jellyroll"/>
</dbReference>
<comment type="caution">
    <text evidence="2">The sequence shown here is derived from an EMBL/GenBank/DDBJ whole genome shotgun (WGS) entry which is preliminary data.</text>
</comment>
<protein>
    <submittedName>
        <fullName evidence="2">Uncharacterized protein YjlB</fullName>
    </submittedName>
</protein>
<dbReference type="PANTHER" id="PTHR36448">
    <property type="entry name" value="BLR7373 PROTEIN"/>
    <property type="match status" value="1"/>
</dbReference>
<accession>A0ABS2QLZ4</accession>
<organism evidence="2 3">
    <name type="scientific">Peribacillus deserti</name>
    <dbReference type="NCBI Taxonomy" id="673318"/>
    <lineage>
        <taxon>Bacteria</taxon>
        <taxon>Bacillati</taxon>
        <taxon>Bacillota</taxon>
        <taxon>Bacilli</taxon>
        <taxon>Bacillales</taxon>
        <taxon>Bacillaceae</taxon>
        <taxon>Peribacillus</taxon>
    </lineage>
</organism>
<dbReference type="InterPro" id="IPR011051">
    <property type="entry name" value="RmlC_Cupin_sf"/>
</dbReference>
<dbReference type="EMBL" id="JAFBFI010000019">
    <property type="protein sequence ID" value="MBM7694191.1"/>
    <property type="molecule type" value="Genomic_DNA"/>
</dbReference>
<feature type="domain" description="Cupin type-2" evidence="1">
    <location>
        <begin position="54"/>
        <end position="107"/>
    </location>
</feature>
<dbReference type="SUPFAM" id="SSF51182">
    <property type="entry name" value="RmlC-like cupins"/>
    <property type="match status" value="1"/>
</dbReference>
<keyword evidence="3" id="KW-1185">Reference proteome</keyword>
<dbReference type="Gene3D" id="2.60.120.10">
    <property type="entry name" value="Jelly Rolls"/>
    <property type="match status" value="1"/>
</dbReference>
<name>A0ABS2QLZ4_9BACI</name>
<dbReference type="InterPro" id="IPR013096">
    <property type="entry name" value="Cupin_2"/>
</dbReference>
<evidence type="ECO:0000313" key="2">
    <source>
        <dbReference type="EMBL" id="MBM7694191.1"/>
    </source>
</evidence>
<proteinExistence type="predicted"/>
<dbReference type="InterPro" id="IPR014500">
    <property type="entry name" value="UCP019307_cupin"/>
</dbReference>
<dbReference type="RefSeq" id="WP_204546040.1">
    <property type="nucleotide sequence ID" value="NZ_JAFBFI010000019.1"/>
</dbReference>